<dbReference type="Proteomes" id="UP000183832">
    <property type="component" value="Unassembled WGS sequence"/>
</dbReference>
<dbReference type="Pfam" id="PF00173">
    <property type="entry name" value="Cyt-b5"/>
    <property type="match status" value="1"/>
</dbReference>
<dbReference type="STRING" id="568069.A0A1J1IU87"/>
<accession>A0A1J1IU87</accession>
<evidence type="ECO:0000313" key="8">
    <source>
        <dbReference type="Proteomes" id="UP000183832"/>
    </source>
</evidence>
<keyword evidence="1 5" id="KW-0349">Heme</keyword>
<dbReference type="OrthoDB" id="260519at2759"/>
<organism evidence="7 8">
    <name type="scientific">Clunio marinus</name>
    <dbReference type="NCBI Taxonomy" id="568069"/>
    <lineage>
        <taxon>Eukaryota</taxon>
        <taxon>Metazoa</taxon>
        <taxon>Ecdysozoa</taxon>
        <taxon>Arthropoda</taxon>
        <taxon>Hexapoda</taxon>
        <taxon>Insecta</taxon>
        <taxon>Pterygota</taxon>
        <taxon>Neoptera</taxon>
        <taxon>Endopterygota</taxon>
        <taxon>Diptera</taxon>
        <taxon>Nematocera</taxon>
        <taxon>Chironomoidea</taxon>
        <taxon>Chironomidae</taxon>
        <taxon>Clunio</taxon>
    </lineage>
</organism>
<keyword evidence="8" id="KW-1185">Reference proteome</keyword>
<dbReference type="SMART" id="SM01117">
    <property type="entry name" value="Cyt-b5"/>
    <property type="match status" value="1"/>
</dbReference>
<dbReference type="GO" id="GO:0046872">
    <property type="term" value="F:metal ion binding"/>
    <property type="evidence" value="ECO:0007669"/>
    <property type="project" value="UniProtKB-UniRule"/>
</dbReference>
<dbReference type="PROSITE" id="PS00191">
    <property type="entry name" value="CYTOCHROME_B5_1"/>
    <property type="match status" value="1"/>
</dbReference>
<dbReference type="GO" id="GO:0020037">
    <property type="term" value="F:heme binding"/>
    <property type="evidence" value="ECO:0007669"/>
    <property type="project" value="UniProtKB-UniRule"/>
</dbReference>
<dbReference type="InterPro" id="IPR018506">
    <property type="entry name" value="Cyt_B5_heme-BS"/>
</dbReference>
<evidence type="ECO:0000256" key="1">
    <source>
        <dbReference type="ARBA" id="ARBA00022617"/>
    </source>
</evidence>
<keyword evidence="2 5" id="KW-0479">Metal-binding</keyword>
<evidence type="ECO:0000259" key="6">
    <source>
        <dbReference type="PROSITE" id="PS50255"/>
    </source>
</evidence>
<keyword evidence="3 5" id="KW-0408">Iron</keyword>
<comment type="similarity">
    <text evidence="4 5">Belongs to the cytochrome b5 family.</text>
</comment>
<dbReference type="InterPro" id="IPR001199">
    <property type="entry name" value="Cyt_B5-like_heme/steroid-bd"/>
</dbReference>
<dbReference type="InterPro" id="IPR050668">
    <property type="entry name" value="Cytochrome_b5"/>
</dbReference>
<protein>
    <submittedName>
        <fullName evidence="7">CLUMA_CG015833, isoform A</fullName>
    </submittedName>
</protein>
<dbReference type="PRINTS" id="PR00363">
    <property type="entry name" value="CYTOCHROMEB5"/>
</dbReference>
<dbReference type="PANTHER" id="PTHR19359">
    <property type="entry name" value="CYTOCHROME B5"/>
    <property type="match status" value="1"/>
</dbReference>
<gene>
    <name evidence="7" type="primary">similar to Cytochrome b5</name>
    <name evidence="7" type="ORF">CLUMA_CG015833</name>
</gene>
<dbReference type="PROSITE" id="PS50255">
    <property type="entry name" value="CYTOCHROME_B5_2"/>
    <property type="match status" value="1"/>
</dbReference>
<proteinExistence type="inferred from homology"/>
<evidence type="ECO:0000256" key="5">
    <source>
        <dbReference type="RuleBase" id="RU362121"/>
    </source>
</evidence>
<sequence>MAMVDFLTNKDTENSEAASITSHFIKTTIRSLFFPSSSSITSEQESENDHKLKHISLEEVSDHDCSDDCWIIIYDRVYDVTNFLSKHPGGDNVFMEHAGRDCTIAFRGHSNDAAQLLKTYEIGILPPHERIYRWPGMIRISESKPE</sequence>
<dbReference type="EMBL" id="CVRI01000058">
    <property type="protein sequence ID" value="CRL02686.1"/>
    <property type="molecule type" value="Genomic_DNA"/>
</dbReference>
<dbReference type="SUPFAM" id="SSF55856">
    <property type="entry name" value="Cytochrome b5-like heme/steroid binding domain"/>
    <property type="match status" value="1"/>
</dbReference>
<feature type="domain" description="Cytochrome b5 heme-binding" evidence="6">
    <location>
        <begin position="52"/>
        <end position="126"/>
    </location>
</feature>
<dbReference type="GO" id="GO:0016020">
    <property type="term" value="C:membrane"/>
    <property type="evidence" value="ECO:0007669"/>
    <property type="project" value="TreeGrafter"/>
</dbReference>
<dbReference type="FunFam" id="3.10.120.10:FF:000007">
    <property type="entry name" value="Sulfite oxidase, mitochondrial"/>
    <property type="match status" value="1"/>
</dbReference>
<evidence type="ECO:0000313" key="7">
    <source>
        <dbReference type="EMBL" id="CRL02686.1"/>
    </source>
</evidence>
<name>A0A1J1IU87_9DIPT</name>
<dbReference type="InterPro" id="IPR036400">
    <property type="entry name" value="Cyt_B5-like_heme/steroid_sf"/>
</dbReference>
<dbReference type="AlphaFoldDB" id="A0A1J1IU87"/>
<evidence type="ECO:0000256" key="2">
    <source>
        <dbReference type="ARBA" id="ARBA00022723"/>
    </source>
</evidence>
<dbReference type="PANTHER" id="PTHR19359:SF41">
    <property type="entry name" value="GEO08203P1"/>
    <property type="match status" value="1"/>
</dbReference>
<evidence type="ECO:0000256" key="3">
    <source>
        <dbReference type="ARBA" id="ARBA00023004"/>
    </source>
</evidence>
<evidence type="ECO:0000256" key="4">
    <source>
        <dbReference type="ARBA" id="ARBA00038168"/>
    </source>
</evidence>
<dbReference type="Gene3D" id="3.10.120.10">
    <property type="entry name" value="Cytochrome b5-like heme/steroid binding domain"/>
    <property type="match status" value="1"/>
</dbReference>
<reference evidence="7 8" key="1">
    <citation type="submission" date="2015-04" db="EMBL/GenBank/DDBJ databases">
        <authorList>
            <person name="Syromyatnikov M.Y."/>
            <person name="Popov V.N."/>
        </authorList>
    </citation>
    <scope>NUCLEOTIDE SEQUENCE [LARGE SCALE GENOMIC DNA]</scope>
</reference>